<organism evidence="3">
    <name type="scientific">Haemonchus placei</name>
    <name type="common">Barber's pole worm</name>
    <dbReference type="NCBI Taxonomy" id="6290"/>
    <lineage>
        <taxon>Eukaryota</taxon>
        <taxon>Metazoa</taxon>
        <taxon>Ecdysozoa</taxon>
        <taxon>Nematoda</taxon>
        <taxon>Chromadorea</taxon>
        <taxon>Rhabditida</taxon>
        <taxon>Rhabditina</taxon>
        <taxon>Rhabditomorpha</taxon>
        <taxon>Strongyloidea</taxon>
        <taxon>Trichostrongylidae</taxon>
        <taxon>Haemonchus</taxon>
    </lineage>
</organism>
<dbReference type="SUPFAM" id="SSF56672">
    <property type="entry name" value="DNA/RNA polymerases"/>
    <property type="match status" value="1"/>
</dbReference>
<dbReference type="STRING" id="6290.A0A0N4X8F4"/>
<dbReference type="SUPFAM" id="SSF50630">
    <property type="entry name" value="Acid proteases"/>
    <property type="match status" value="1"/>
</dbReference>
<evidence type="ECO:0000313" key="1">
    <source>
        <dbReference type="EMBL" id="VDO85100.1"/>
    </source>
</evidence>
<dbReference type="EMBL" id="UZAF01022426">
    <property type="protein sequence ID" value="VDO85100.1"/>
    <property type="molecule type" value="Genomic_DNA"/>
</dbReference>
<name>A0A0N4X8F4_HAEPC</name>
<sequence>MYVNAVVNTCVVEPLLDTRSDITLLNGKSWKKLSYGPCIESWKWRNGVSHAHDGAHIGYEACTKSDAEEALKKRYPELFEEGLGRCTKGEVTLLLISNAHPVFCRSRPVPYAALEAVNAELSRLQQMGVIAPVNGPHPLFATRSK</sequence>
<dbReference type="InterPro" id="IPR021109">
    <property type="entry name" value="Peptidase_aspartic_dom_sf"/>
</dbReference>
<gene>
    <name evidence="1" type="ORF">HPLM_LOCUS20638</name>
</gene>
<reference evidence="1 2" key="2">
    <citation type="submission" date="2018-11" db="EMBL/GenBank/DDBJ databases">
        <authorList>
            <consortium name="Pathogen Informatics"/>
        </authorList>
    </citation>
    <scope>NUCLEOTIDE SEQUENCE [LARGE SCALE GENOMIC DNA]</scope>
    <source>
        <strain evidence="1 2">MHpl1</strain>
    </source>
</reference>
<reference evidence="3" key="1">
    <citation type="submission" date="2017-02" db="UniProtKB">
        <authorList>
            <consortium name="WormBaseParasite"/>
        </authorList>
    </citation>
    <scope>IDENTIFICATION</scope>
</reference>
<keyword evidence="2" id="KW-1185">Reference proteome</keyword>
<dbReference type="Proteomes" id="UP000268014">
    <property type="component" value="Unassembled WGS sequence"/>
</dbReference>
<proteinExistence type="predicted"/>
<dbReference type="AlphaFoldDB" id="A0A0N4X8F4"/>
<evidence type="ECO:0000313" key="3">
    <source>
        <dbReference type="WBParaSite" id="HPLM_0002064601-mRNA-1"/>
    </source>
</evidence>
<protein>
    <submittedName>
        <fullName evidence="3">Macro domain-containing protein</fullName>
    </submittedName>
</protein>
<dbReference type="InterPro" id="IPR043502">
    <property type="entry name" value="DNA/RNA_pol_sf"/>
</dbReference>
<dbReference type="OrthoDB" id="10058156at2759"/>
<dbReference type="WBParaSite" id="HPLM_0002064601-mRNA-1">
    <property type="protein sequence ID" value="HPLM_0002064601-mRNA-1"/>
    <property type="gene ID" value="HPLM_0002064601"/>
</dbReference>
<accession>A0A0N4X8F4</accession>
<evidence type="ECO:0000313" key="2">
    <source>
        <dbReference type="Proteomes" id="UP000268014"/>
    </source>
</evidence>